<sequence>MTDDNTTGCTCSQKTPATSLTNPSFVFGDVNGILDFVTLATMDGIVPVGIEVRIVASINHTGGRHITSGGATPLILPVVGRAGVPIHQCDVFMSTTVNLRRGTLSKSG</sequence>
<keyword evidence="2" id="KW-1185">Reference proteome</keyword>
<organism evidence="1 2">
    <name type="scientific">Portunus trituberculatus</name>
    <name type="common">Swimming crab</name>
    <name type="synonym">Neptunus trituberculatus</name>
    <dbReference type="NCBI Taxonomy" id="210409"/>
    <lineage>
        <taxon>Eukaryota</taxon>
        <taxon>Metazoa</taxon>
        <taxon>Ecdysozoa</taxon>
        <taxon>Arthropoda</taxon>
        <taxon>Crustacea</taxon>
        <taxon>Multicrustacea</taxon>
        <taxon>Malacostraca</taxon>
        <taxon>Eumalacostraca</taxon>
        <taxon>Eucarida</taxon>
        <taxon>Decapoda</taxon>
        <taxon>Pleocyemata</taxon>
        <taxon>Brachyura</taxon>
        <taxon>Eubrachyura</taxon>
        <taxon>Portunoidea</taxon>
        <taxon>Portunidae</taxon>
        <taxon>Portuninae</taxon>
        <taxon>Portunus</taxon>
    </lineage>
</organism>
<evidence type="ECO:0000313" key="1">
    <source>
        <dbReference type="EMBL" id="MPC86446.1"/>
    </source>
</evidence>
<dbReference type="AlphaFoldDB" id="A0A5B7IXI8"/>
<gene>
    <name evidence="1" type="ORF">E2C01_081275</name>
</gene>
<comment type="caution">
    <text evidence="1">The sequence shown here is derived from an EMBL/GenBank/DDBJ whole genome shotgun (WGS) entry which is preliminary data.</text>
</comment>
<evidence type="ECO:0000313" key="2">
    <source>
        <dbReference type="Proteomes" id="UP000324222"/>
    </source>
</evidence>
<name>A0A5B7IXI8_PORTR</name>
<protein>
    <submittedName>
        <fullName evidence="1">Uncharacterized protein</fullName>
    </submittedName>
</protein>
<proteinExistence type="predicted"/>
<accession>A0A5B7IXI8</accession>
<dbReference type="EMBL" id="VSRR010071475">
    <property type="protein sequence ID" value="MPC86446.1"/>
    <property type="molecule type" value="Genomic_DNA"/>
</dbReference>
<reference evidence="1 2" key="1">
    <citation type="submission" date="2019-05" db="EMBL/GenBank/DDBJ databases">
        <title>Another draft genome of Portunus trituberculatus and its Hox gene families provides insights of decapod evolution.</title>
        <authorList>
            <person name="Jeong J.-H."/>
            <person name="Song I."/>
            <person name="Kim S."/>
            <person name="Choi T."/>
            <person name="Kim D."/>
            <person name="Ryu S."/>
            <person name="Kim W."/>
        </authorList>
    </citation>
    <scope>NUCLEOTIDE SEQUENCE [LARGE SCALE GENOMIC DNA]</scope>
    <source>
        <tissue evidence="1">Muscle</tissue>
    </source>
</reference>
<dbReference type="Proteomes" id="UP000324222">
    <property type="component" value="Unassembled WGS sequence"/>
</dbReference>